<dbReference type="HOGENOM" id="CLU_032490_0_0_1"/>
<gene>
    <name evidence="2" type="ORF">HYDPIDRAFT_153916</name>
</gene>
<dbReference type="AlphaFoldDB" id="A0A0C9WFR5"/>
<evidence type="ECO:0000313" key="3">
    <source>
        <dbReference type="Proteomes" id="UP000053820"/>
    </source>
</evidence>
<proteinExistence type="predicted"/>
<feature type="domain" description="AB hydrolase-1" evidence="1">
    <location>
        <begin position="18"/>
        <end position="295"/>
    </location>
</feature>
<name>A0A0C9WFR5_9AGAM</name>
<dbReference type="Proteomes" id="UP000053820">
    <property type="component" value="Unassembled WGS sequence"/>
</dbReference>
<protein>
    <recommendedName>
        <fullName evidence="1">AB hydrolase-1 domain-containing protein</fullName>
    </recommendedName>
</protein>
<dbReference type="OrthoDB" id="94039at2759"/>
<dbReference type="SUPFAM" id="SSF53474">
    <property type="entry name" value="alpha/beta-Hydrolases"/>
    <property type="match status" value="1"/>
</dbReference>
<evidence type="ECO:0000259" key="1">
    <source>
        <dbReference type="Pfam" id="PF12697"/>
    </source>
</evidence>
<keyword evidence="3" id="KW-1185">Reference proteome</keyword>
<reference evidence="2 3" key="1">
    <citation type="submission" date="2014-04" db="EMBL/GenBank/DDBJ databases">
        <title>Evolutionary Origins and Diversification of the Mycorrhizal Mutualists.</title>
        <authorList>
            <consortium name="DOE Joint Genome Institute"/>
            <consortium name="Mycorrhizal Genomics Consortium"/>
            <person name="Kohler A."/>
            <person name="Kuo A."/>
            <person name="Nagy L.G."/>
            <person name="Floudas D."/>
            <person name="Copeland A."/>
            <person name="Barry K.W."/>
            <person name="Cichocki N."/>
            <person name="Veneault-Fourrey C."/>
            <person name="LaButti K."/>
            <person name="Lindquist E.A."/>
            <person name="Lipzen A."/>
            <person name="Lundell T."/>
            <person name="Morin E."/>
            <person name="Murat C."/>
            <person name="Riley R."/>
            <person name="Ohm R."/>
            <person name="Sun H."/>
            <person name="Tunlid A."/>
            <person name="Henrissat B."/>
            <person name="Grigoriev I.V."/>
            <person name="Hibbett D.S."/>
            <person name="Martin F."/>
        </authorList>
    </citation>
    <scope>NUCLEOTIDE SEQUENCE [LARGE SCALE GENOMIC DNA]</scope>
    <source>
        <strain evidence="2 3">MD-312</strain>
    </source>
</reference>
<evidence type="ECO:0000313" key="2">
    <source>
        <dbReference type="EMBL" id="KIJ64412.1"/>
    </source>
</evidence>
<dbReference type="InterPro" id="IPR000073">
    <property type="entry name" value="AB_hydrolase_1"/>
</dbReference>
<dbReference type="EMBL" id="KN839846">
    <property type="protein sequence ID" value="KIJ64412.1"/>
    <property type="molecule type" value="Genomic_DNA"/>
</dbReference>
<organism evidence="2 3">
    <name type="scientific">Hydnomerulius pinastri MD-312</name>
    <dbReference type="NCBI Taxonomy" id="994086"/>
    <lineage>
        <taxon>Eukaryota</taxon>
        <taxon>Fungi</taxon>
        <taxon>Dikarya</taxon>
        <taxon>Basidiomycota</taxon>
        <taxon>Agaricomycotina</taxon>
        <taxon>Agaricomycetes</taxon>
        <taxon>Agaricomycetidae</taxon>
        <taxon>Boletales</taxon>
        <taxon>Boletales incertae sedis</taxon>
        <taxon>Leucogyrophana</taxon>
    </lineage>
</organism>
<dbReference type="InterPro" id="IPR029058">
    <property type="entry name" value="AB_hydrolase_fold"/>
</dbReference>
<dbReference type="Gene3D" id="3.40.50.1820">
    <property type="entry name" value="alpha/beta hydrolase"/>
    <property type="match status" value="1"/>
</dbReference>
<accession>A0A0C9WFR5</accession>
<sequence>MTAKRYTAPFSEPEGLTLIFAHGINAHKEHWEPTLQQIFHNQRSGAKHHRIREAWSFDWLNHGDAAELNEERLRLRPPGDVSAAEWGFAIASFVKSPYVKGHRLVALGHSAGSSAIMLSTKEFPPSRAPYIALFLCEPSMLTRELWVAHLKERDLTLRKSTEAALRRETNWGSVEEAAEYLRKIRPWNIYDPKVFDVLKAKGGRETTRVVLKCDSVHEAMAYEDTESHFEAAEQYARICRTIPVHIVFGSKHDYIPSYFQDCVTDVSQGRIPASVVTIPGPGHVIVQEAPDALADGICVGLNLINPALQPTNMHRL</sequence>
<dbReference type="Pfam" id="PF12697">
    <property type="entry name" value="Abhydrolase_6"/>
    <property type="match status" value="1"/>
</dbReference>